<organism evidence="1 2">
    <name type="scientific">Mauremys mutica</name>
    <name type="common">yellowpond turtle</name>
    <dbReference type="NCBI Taxonomy" id="74926"/>
    <lineage>
        <taxon>Eukaryota</taxon>
        <taxon>Metazoa</taxon>
        <taxon>Chordata</taxon>
        <taxon>Craniata</taxon>
        <taxon>Vertebrata</taxon>
        <taxon>Euteleostomi</taxon>
        <taxon>Archelosauria</taxon>
        <taxon>Testudinata</taxon>
        <taxon>Testudines</taxon>
        <taxon>Cryptodira</taxon>
        <taxon>Durocryptodira</taxon>
        <taxon>Testudinoidea</taxon>
        <taxon>Geoemydidae</taxon>
        <taxon>Geoemydinae</taxon>
        <taxon>Mauremys</taxon>
    </lineage>
</organism>
<dbReference type="EMBL" id="JAHDVG010000472">
    <property type="protein sequence ID" value="KAH1179408.1"/>
    <property type="molecule type" value="Genomic_DNA"/>
</dbReference>
<protein>
    <submittedName>
        <fullName evidence="1">Uncharacterized protein</fullName>
    </submittedName>
</protein>
<evidence type="ECO:0000313" key="2">
    <source>
        <dbReference type="Proteomes" id="UP000827986"/>
    </source>
</evidence>
<gene>
    <name evidence="1" type="ORF">KIL84_021991</name>
</gene>
<sequence length="147" mass="16326">MFPVSGKVAFFSLAMRRDSIEVLGASGSSYCSLFKKNYNSELIVNPFTVAHVTGVLRHLDGLRASLRKSHMGKQLLGISKWMEEAALEMGEYAELCLFVKNLRSGKGNLLRARCLYASCGKRCGCSISYCPPELSSGSWLWHMYSSK</sequence>
<keyword evidence="2" id="KW-1185">Reference proteome</keyword>
<dbReference type="Proteomes" id="UP000827986">
    <property type="component" value="Unassembled WGS sequence"/>
</dbReference>
<comment type="caution">
    <text evidence="1">The sequence shown here is derived from an EMBL/GenBank/DDBJ whole genome shotgun (WGS) entry which is preliminary data.</text>
</comment>
<accession>A0A9D3XHF8</accession>
<dbReference type="AlphaFoldDB" id="A0A9D3XHF8"/>
<name>A0A9D3XHF8_9SAUR</name>
<reference evidence="1" key="1">
    <citation type="submission" date="2021-09" db="EMBL/GenBank/DDBJ databases">
        <title>The genome of Mauremys mutica provides insights into the evolution of semi-aquatic lifestyle.</title>
        <authorList>
            <person name="Gong S."/>
            <person name="Gao Y."/>
        </authorList>
    </citation>
    <scope>NUCLEOTIDE SEQUENCE</scope>
    <source>
        <strain evidence="1">MM-2020</strain>
        <tissue evidence="1">Muscle</tissue>
    </source>
</reference>
<proteinExistence type="predicted"/>
<evidence type="ECO:0000313" key="1">
    <source>
        <dbReference type="EMBL" id="KAH1179408.1"/>
    </source>
</evidence>